<keyword evidence="4" id="KW-0175">Coiled coil</keyword>
<evidence type="ECO:0000256" key="4">
    <source>
        <dbReference type="SAM" id="Coils"/>
    </source>
</evidence>
<dbReference type="AlphaFoldDB" id="A0A7W3PDS8"/>
<organism evidence="7 8">
    <name type="scientific">Promicromonospora sukumoe</name>
    <dbReference type="NCBI Taxonomy" id="88382"/>
    <lineage>
        <taxon>Bacteria</taxon>
        <taxon>Bacillati</taxon>
        <taxon>Actinomycetota</taxon>
        <taxon>Actinomycetes</taxon>
        <taxon>Micrococcales</taxon>
        <taxon>Promicromonosporaceae</taxon>
        <taxon>Promicromonospora</taxon>
    </lineage>
</organism>
<dbReference type="EMBL" id="JACGWV010000001">
    <property type="protein sequence ID" value="MBA8807824.1"/>
    <property type="molecule type" value="Genomic_DNA"/>
</dbReference>
<dbReference type="PANTHER" id="PTHR24421">
    <property type="entry name" value="NITRATE/NITRITE SENSOR PROTEIN NARX-RELATED"/>
    <property type="match status" value="1"/>
</dbReference>
<dbReference type="GO" id="GO:0046983">
    <property type="term" value="F:protein dimerization activity"/>
    <property type="evidence" value="ECO:0007669"/>
    <property type="project" value="InterPro"/>
</dbReference>
<keyword evidence="8" id="KW-1185">Reference proteome</keyword>
<keyword evidence="5" id="KW-0472">Membrane</keyword>
<keyword evidence="2 7" id="KW-0418">Kinase</keyword>
<evidence type="ECO:0000313" key="8">
    <source>
        <dbReference type="Proteomes" id="UP000540568"/>
    </source>
</evidence>
<dbReference type="InterPro" id="IPR036890">
    <property type="entry name" value="HATPase_C_sf"/>
</dbReference>
<name>A0A7W3PDS8_9MICO</name>
<feature type="transmembrane region" description="Helical" evidence="5">
    <location>
        <begin position="190"/>
        <end position="210"/>
    </location>
</feature>
<dbReference type="Proteomes" id="UP000540568">
    <property type="component" value="Unassembled WGS sequence"/>
</dbReference>
<proteinExistence type="predicted"/>
<dbReference type="SMART" id="SM00387">
    <property type="entry name" value="HATPase_c"/>
    <property type="match status" value="1"/>
</dbReference>
<dbReference type="RefSeq" id="WP_182615430.1">
    <property type="nucleotide sequence ID" value="NZ_BAAATF010000006.1"/>
</dbReference>
<comment type="caution">
    <text evidence="7">The sequence shown here is derived from an EMBL/GenBank/DDBJ whole genome shotgun (WGS) entry which is preliminary data.</text>
</comment>
<sequence length="451" mass="47948">MTDTAVQQTAVRRYVAASVAVLLVVVAAAATGTWLFARTEAHQEARDVAQMFARTVAAPLRVADLDTSTDTVARAHLARSISGLLEDEDVYRVKIWRLDGDRAEIVYSDASTIDGLRVPVSADLTRALRTQEPVVTAVPDDPAHATENSGPHTLLEVYVPFRDADDVLAVAEVYLVTQVDRYSAELLVKVLPLAVGGPVLLVAATLPLALRLARSHARAERERRELADRALAVAEAERRDLARRLHDGVLQDLVALGMALELDTQREPGPLSTVRAGLVDRIHTEVGSLRGILDDLDPVTVDAGDLRLAFAAVAERHAPASVRVGVVGASLAQATGATRRLVLHSGSELLRNALAHSGAGEVVVDLLDRDGQIGLEVRDDGVGFDAGASFPGHHGLRLVRAAASGAGGTFEVSSDSSGTRVRLLVPHGTATVRNRPIGGGQVLGRFPHPHW</sequence>
<evidence type="ECO:0000256" key="2">
    <source>
        <dbReference type="ARBA" id="ARBA00022777"/>
    </source>
</evidence>
<dbReference type="GO" id="GO:0000155">
    <property type="term" value="F:phosphorelay sensor kinase activity"/>
    <property type="evidence" value="ECO:0007669"/>
    <property type="project" value="InterPro"/>
</dbReference>
<dbReference type="Gene3D" id="1.20.5.1930">
    <property type="match status" value="1"/>
</dbReference>
<keyword evidence="5" id="KW-1133">Transmembrane helix</keyword>
<evidence type="ECO:0000259" key="6">
    <source>
        <dbReference type="SMART" id="SM00387"/>
    </source>
</evidence>
<protein>
    <submittedName>
        <fullName evidence="7">Signal transduction histidine kinase</fullName>
    </submittedName>
</protein>
<feature type="domain" description="Histidine kinase/HSP90-like ATPase" evidence="6">
    <location>
        <begin position="337"/>
        <end position="429"/>
    </location>
</feature>
<feature type="coiled-coil region" evidence="4">
    <location>
        <begin position="209"/>
        <end position="244"/>
    </location>
</feature>
<dbReference type="CDD" id="cd16917">
    <property type="entry name" value="HATPase_UhpB-NarQ-NarX-like"/>
    <property type="match status" value="1"/>
</dbReference>
<dbReference type="InterPro" id="IPR050482">
    <property type="entry name" value="Sensor_HK_TwoCompSys"/>
</dbReference>
<gene>
    <name evidence="7" type="ORF">FHX71_001766</name>
</gene>
<keyword evidence="3" id="KW-0902">Two-component regulatory system</keyword>
<reference evidence="7 8" key="1">
    <citation type="submission" date="2020-07" db="EMBL/GenBank/DDBJ databases">
        <title>Sequencing the genomes of 1000 actinobacteria strains.</title>
        <authorList>
            <person name="Klenk H.-P."/>
        </authorList>
    </citation>
    <scope>NUCLEOTIDE SEQUENCE [LARGE SCALE GENOMIC DNA]</scope>
    <source>
        <strain evidence="7 8">DSM 44121</strain>
    </source>
</reference>
<evidence type="ECO:0000256" key="3">
    <source>
        <dbReference type="ARBA" id="ARBA00023012"/>
    </source>
</evidence>
<dbReference type="SUPFAM" id="SSF55874">
    <property type="entry name" value="ATPase domain of HSP90 chaperone/DNA topoisomerase II/histidine kinase"/>
    <property type="match status" value="1"/>
</dbReference>
<evidence type="ECO:0000313" key="7">
    <source>
        <dbReference type="EMBL" id="MBA8807824.1"/>
    </source>
</evidence>
<dbReference type="GO" id="GO:0016020">
    <property type="term" value="C:membrane"/>
    <property type="evidence" value="ECO:0007669"/>
    <property type="project" value="InterPro"/>
</dbReference>
<dbReference type="InterPro" id="IPR011712">
    <property type="entry name" value="Sig_transdc_His_kin_sub3_dim/P"/>
</dbReference>
<evidence type="ECO:0000256" key="1">
    <source>
        <dbReference type="ARBA" id="ARBA00022679"/>
    </source>
</evidence>
<feature type="transmembrane region" description="Helical" evidence="5">
    <location>
        <begin position="14"/>
        <end position="37"/>
    </location>
</feature>
<dbReference type="Pfam" id="PF02518">
    <property type="entry name" value="HATPase_c"/>
    <property type="match status" value="1"/>
</dbReference>
<dbReference type="Gene3D" id="3.30.565.10">
    <property type="entry name" value="Histidine kinase-like ATPase, C-terminal domain"/>
    <property type="match status" value="1"/>
</dbReference>
<dbReference type="InterPro" id="IPR003594">
    <property type="entry name" value="HATPase_dom"/>
</dbReference>
<keyword evidence="1" id="KW-0808">Transferase</keyword>
<keyword evidence="5" id="KW-0812">Transmembrane</keyword>
<dbReference type="Pfam" id="PF07730">
    <property type="entry name" value="HisKA_3"/>
    <property type="match status" value="1"/>
</dbReference>
<accession>A0A7W3PDS8</accession>
<evidence type="ECO:0000256" key="5">
    <source>
        <dbReference type="SAM" id="Phobius"/>
    </source>
</evidence>